<dbReference type="InterPro" id="IPR029194">
    <property type="entry name" value="LEP503"/>
</dbReference>
<sequence>PTQYSQPTLRTVPVLYVGPWQSGLRRGPMGLNLSYWLLDILRECAYVLLCCWCIKELLD</sequence>
<dbReference type="AlphaFoldDB" id="A0A8C4WFC2"/>
<evidence type="ECO:0000313" key="2">
    <source>
        <dbReference type="Proteomes" id="UP000694390"/>
    </source>
</evidence>
<keyword evidence="2" id="KW-1185">Reference proteome</keyword>
<dbReference type="OrthoDB" id="8727558at2759"/>
<proteinExistence type="predicted"/>
<reference evidence="1" key="2">
    <citation type="submission" date="2025-08" db="UniProtKB">
        <authorList>
            <consortium name="Ensembl"/>
        </authorList>
    </citation>
    <scope>IDENTIFICATION</scope>
</reference>
<evidence type="ECO:0000313" key="1">
    <source>
        <dbReference type="Ensembl" id="ENSGEVP00005016545.1"/>
    </source>
</evidence>
<reference evidence="1" key="3">
    <citation type="submission" date="2025-09" db="UniProtKB">
        <authorList>
            <consortium name="Ensembl"/>
        </authorList>
    </citation>
    <scope>IDENTIFICATION</scope>
</reference>
<dbReference type="GeneTree" id="ENSGT00950000186310"/>
<organism evidence="1 2">
    <name type="scientific">Gopherus evgoodei</name>
    <name type="common">Goodes thornscrub tortoise</name>
    <dbReference type="NCBI Taxonomy" id="1825980"/>
    <lineage>
        <taxon>Eukaryota</taxon>
        <taxon>Metazoa</taxon>
        <taxon>Chordata</taxon>
        <taxon>Craniata</taxon>
        <taxon>Vertebrata</taxon>
        <taxon>Euteleostomi</taxon>
        <taxon>Archelosauria</taxon>
        <taxon>Testudinata</taxon>
        <taxon>Testudines</taxon>
        <taxon>Cryptodira</taxon>
        <taxon>Durocryptodira</taxon>
        <taxon>Testudinoidea</taxon>
        <taxon>Testudinidae</taxon>
        <taxon>Gopherus</taxon>
    </lineage>
</organism>
<dbReference type="Pfam" id="PF15221">
    <property type="entry name" value="LEP503"/>
    <property type="match status" value="1"/>
</dbReference>
<name>A0A8C4WFC2_9SAUR</name>
<protein>
    <recommendedName>
        <fullName evidence="3">Lens epithelial cell protein LEP503</fullName>
    </recommendedName>
</protein>
<accession>A0A8C4WFC2</accession>
<dbReference type="Proteomes" id="UP000694390">
    <property type="component" value="Chromosome 24"/>
</dbReference>
<dbReference type="Ensembl" id="ENSGEVT00005017384.1">
    <property type="protein sequence ID" value="ENSGEVP00005016545.1"/>
    <property type="gene ID" value="ENSGEVG00005011744.1"/>
</dbReference>
<reference evidence="1" key="1">
    <citation type="submission" date="2019-06" db="EMBL/GenBank/DDBJ databases">
        <title>G10K-VGP Goodes thornscrub tortoise genome, primary haplotype.</title>
        <authorList>
            <person name="Murphy B."/>
            <person name="Edwards T."/>
            <person name="Rhie A."/>
            <person name="Koren S."/>
            <person name="Phillippy A."/>
            <person name="Fedrigo O."/>
            <person name="Haase B."/>
            <person name="Mountcastle J."/>
            <person name="Lewin H."/>
            <person name="Damas J."/>
            <person name="Howe K."/>
            <person name="Formenti G."/>
            <person name="Myers G."/>
            <person name="Durbin R."/>
            <person name="Jarvis E.D."/>
        </authorList>
    </citation>
    <scope>NUCLEOTIDE SEQUENCE [LARGE SCALE GENOMIC DNA]</scope>
</reference>
<evidence type="ECO:0008006" key="3">
    <source>
        <dbReference type="Google" id="ProtNLM"/>
    </source>
</evidence>